<accession>A0A917WEG1</accession>
<protein>
    <submittedName>
        <fullName evidence="1">Uncharacterized protein</fullName>
    </submittedName>
</protein>
<keyword evidence="2" id="KW-1185">Reference proteome</keyword>
<name>A0A917WEG1_9ACTN</name>
<proteinExistence type="predicted"/>
<sequence length="191" mass="20702">MSWRSEVFDRPRVQVLRDPAWLLAPLYVRDLLGLAVPAGPAQPGPLVPAVEHRPVPAGAPEDAAARWPGWWQAAVAHRPDVGAPRDRDLAAAAGLATLWELLAADVRGWLDARRAARSDPAAGVEQDLLQRWASATGRAPAPRTLTVQTVPVAGPLLVRADTDRWVVATGLRERPADYRHLLEPVLAELFG</sequence>
<dbReference type="RefSeq" id="WP_188940741.1">
    <property type="nucleotide sequence ID" value="NZ_BMNA01000002.1"/>
</dbReference>
<dbReference type="EMBL" id="BMNA01000002">
    <property type="protein sequence ID" value="GGL95578.1"/>
    <property type="molecule type" value="Genomic_DNA"/>
</dbReference>
<dbReference type="Proteomes" id="UP000655208">
    <property type="component" value="Unassembled WGS sequence"/>
</dbReference>
<evidence type="ECO:0000313" key="1">
    <source>
        <dbReference type="EMBL" id="GGL95578.1"/>
    </source>
</evidence>
<evidence type="ECO:0000313" key="2">
    <source>
        <dbReference type="Proteomes" id="UP000655208"/>
    </source>
</evidence>
<organism evidence="1 2">
    <name type="scientific">Nakamurella endophytica</name>
    <dbReference type="NCBI Taxonomy" id="1748367"/>
    <lineage>
        <taxon>Bacteria</taxon>
        <taxon>Bacillati</taxon>
        <taxon>Actinomycetota</taxon>
        <taxon>Actinomycetes</taxon>
        <taxon>Nakamurellales</taxon>
        <taxon>Nakamurellaceae</taxon>
        <taxon>Nakamurella</taxon>
    </lineage>
</organism>
<comment type="caution">
    <text evidence="1">The sequence shown here is derived from an EMBL/GenBank/DDBJ whole genome shotgun (WGS) entry which is preliminary data.</text>
</comment>
<reference evidence="1" key="2">
    <citation type="submission" date="2020-09" db="EMBL/GenBank/DDBJ databases">
        <authorList>
            <person name="Sun Q."/>
            <person name="Zhou Y."/>
        </authorList>
    </citation>
    <scope>NUCLEOTIDE SEQUENCE</scope>
    <source>
        <strain evidence="1">CGMCC 4.7308</strain>
    </source>
</reference>
<dbReference type="AlphaFoldDB" id="A0A917WEG1"/>
<reference evidence="1" key="1">
    <citation type="journal article" date="2014" name="Int. J. Syst. Evol. Microbiol.">
        <title>Complete genome sequence of Corynebacterium casei LMG S-19264T (=DSM 44701T), isolated from a smear-ripened cheese.</title>
        <authorList>
            <consortium name="US DOE Joint Genome Institute (JGI-PGF)"/>
            <person name="Walter F."/>
            <person name="Albersmeier A."/>
            <person name="Kalinowski J."/>
            <person name="Ruckert C."/>
        </authorList>
    </citation>
    <scope>NUCLEOTIDE SEQUENCE</scope>
    <source>
        <strain evidence="1">CGMCC 4.7308</strain>
    </source>
</reference>
<gene>
    <name evidence="1" type="ORF">GCM10011594_14040</name>
</gene>